<dbReference type="InterPro" id="IPR053145">
    <property type="entry name" value="AB_hydrolase_Est10"/>
</dbReference>
<gene>
    <name evidence="2" type="ORF">BCAS0082</name>
</gene>
<reference evidence="2 3" key="1">
    <citation type="journal article" date="2009" name="J. Bacteriol.">
        <title>The genome of Burkholderia cenocepacia J2315, an epidemic pathogen of cystic fibrosis patients.</title>
        <authorList>
            <person name="Holden M.T."/>
            <person name="Seth-Smith H.M."/>
            <person name="Crossman L.C."/>
            <person name="Sebaihia M."/>
            <person name="Bentley S.D."/>
            <person name="Cerdeno-Tarraga A.M."/>
            <person name="Thomson N.R."/>
            <person name="Bason N."/>
            <person name="Quail M.A."/>
            <person name="Sharp S."/>
            <person name="Cherevach I."/>
            <person name="Churcher C."/>
            <person name="Goodhead I."/>
            <person name="Hauser H."/>
            <person name="Holroyd N."/>
            <person name="Mungall K."/>
            <person name="Scott P."/>
            <person name="Walker D."/>
            <person name="White B."/>
            <person name="Rose H."/>
            <person name="Iversen P."/>
            <person name="Mil-Homens D."/>
            <person name="Rocha E.P."/>
            <person name="Fialho A.M."/>
            <person name="Baldwin A."/>
            <person name="Dowson C."/>
            <person name="Barrell B.G."/>
            <person name="Govan J.R."/>
            <person name="Vandamme P."/>
            <person name="Hart C.A."/>
            <person name="Mahenthiralingam E."/>
            <person name="Parkhill J."/>
        </authorList>
    </citation>
    <scope>NUCLEOTIDE SEQUENCE [LARGE SCALE GENOMIC DNA]</scope>
    <source>
        <strain evidence="3">ATCC BAA-245 / DSM 16553 / LMG 16656 / NCTC 13227 / J2315 / CF5610</strain>
    </source>
</reference>
<accession>B4EPJ9</accession>
<keyword evidence="3" id="KW-1185">Reference proteome</keyword>
<name>B4EPJ9_BURCJ</name>
<dbReference type="PANTHER" id="PTHR43265:SF1">
    <property type="entry name" value="ESTERASE ESTD"/>
    <property type="match status" value="1"/>
</dbReference>
<dbReference type="eggNOG" id="COG1073">
    <property type="taxonomic scope" value="Bacteria"/>
</dbReference>
<dbReference type="Proteomes" id="UP000001035">
    <property type="component" value="Chromosome 3"/>
</dbReference>
<dbReference type="PROSITE" id="PS51257">
    <property type="entry name" value="PROKAR_LIPOPROTEIN"/>
    <property type="match status" value="1"/>
</dbReference>
<dbReference type="PANTHER" id="PTHR43265">
    <property type="entry name" value="ESTERASE ESTD"/>
    <property type="match status" value="1"/>
</dbReference>
<proteinExistence type="predicted"/>
<dbReference type="InterPro" id="IPR022742">
    <property type="entry name" value="Hydrolase_4"/>
</dbReference>
<dbReference type="Pfam" id="PF12146">
    <property type="entry name" value="Hydrolase_4"/>
    <property type="match status" value="1"/>
</dbReference>
<evidence type="ECO:0000313" key="2">
    <source>
        <dbReference type="EMBL" id="CAR57015.1"/>
    </source>
</evidence>
<dbReference type="SUPFAM" id="SSF53474">
    <property type="entry name" value="alpha/beta-Hydrolases"/>
    <property type="match status" value="1"/>
</dbReference>
<protein>
    <submittedName>
        <fullName evidence="2">Serine peptidase, family S33</fullName>
    </submittedName>
</protein>
<dbReference type="HOGENOM" id="CLU_046683_0_0_4"/>
<dbReference type="GO" id="GO:0052689">
    <property type="term" value="F:carboxylic ester hydrolase activity"/>
    <property type="evidence" value="ECO:0007669"/>
    <property type="project" value="TreeGrafter"/>
</dbReference>
<dbReference type="InterPro" id="IPR029058">
    <property type="entry name" value="AB_hydrolase_fold"/>
</dbReference>
<evidence type="ECO:0000259" key="1">
    <source>
        <dbReference type="Pfam" id="PF12146"/>
    </source>
</evidence>
<organism evidence="2 3">
    <name type="scientific">Burkholderia cenocepacia (strain ATCC BAA-245 / DSM 16553 / LMG 16656 / NCTC 13227 / J2315 / CF5610)</name>
    <name type="common">Burkholderia cepacia (strain J2315)</name>
    <dbReference type="NCBI Taxonomy" id="216591"/>
    <lineage>
        <taxon>Bacteria</taxon>
        <taxon>Pseudomonadati</taxon>
        <taxon>Pseudomonadota</taxon>
        <taxon>Betaproteobacteria</taxon>
        <taxon>Burkholderiales</taxon>
        <taxon>Burkholderiaceae</taxon>
        <taxon>Burkholderia</taxon>
        <taxon>Burkholderia cepacia complex</taxon>
    </lineage>
</organism>
<evidence type="ECO:0000313" key="3">
    <source>
        <dbReference type="Proteomes" id="UP000001035"/>
    </source>
</evidence>
<dbReference type="KEGG" id="bcj:BCAS0082"/>
<sequence>MRRSRHPLTRTIRGPMKRIVIVGIALVAFACVAAGALALRGLSDFELKGATVSTLTFHAGDAHLVGTLALPAHAPDAPIALLVHGDGPRTRFADDAMLPLVNSLLDAGIGVFAWDKQGTGRSSGDWLAQSMQDRANETVAAMARVRAAAGPAHKIGLLGFSQGSWVIPRVANAVRPAFSVIVGGAVNWRRQGTYLTRQQLAATGLQPDRIDATLAAERRENDAIFGRADAPADPARRPDIEPRRFGFIALNYLEDASQALATMQGPVLAVWGALDRNVDPADEANAYAHAFGNRPDRRVVVVPGATHALLLGRWFDYQLESDWPKWKTWLYMALGRHAYAPDTLGPIEAWIRSQ</sequence>
<dbReference type="Gene3D" id="3.40.50.1820">
    <property type="entry name" value="alpha/beta hydrolase"/>
    <property type="match status" value="1"/>
</dbReference>
<dbReference type="EMBL" id="AM747722">
    <property type="protein sequence ID" value="CAR57015.1"/>
    <property type="molecule type" value="Genomic_DNA"/>
</dbReference>
<feature type="domain" description="Serine aminopeptidase S33" evidence="1">
    <location>
        <begin position="99"/>
        <end position="310"/>
    </location>
</feature>
<dbReference type="AlphaFoldDB" id="B4EPJ9"/>